<dbReference type="KEGG" id="pbl:PAAG_07166"/>
<dbReference type="RefSeq" id="XP_015700587.1">
    <property type="nucleotide sequence ID" value="XM_015846152.1"/>
</dbReference>
<sequence length="112" mass="13351">MSKVDKTGERSSLKKLLFRNSRQRYSETPIQTETPVASIQHEEEVLYEIELQALEKLPERLQKNYRELFHERVERLSVKNPNLKYRQYDYMDYLLGFTDRGGISCCSCLSKR</sequence>
<evidence type="ECO:0000313" key="2">
    <source>
        <dbReference type="Proteomes" id="UP000002059"/>
    </source>
</evidence>
<dbReference type="AlphaFoldDB" id="C1H8S5"/>
<dbReference type="HOGENOM" id="CLU_2146622_0_0_1"/>
<dbReference type="VEuPathDB" id="FungiDB:PAAG_07166"/>
<evidence type="ECO:0000313" key="1">
    <source>
        <dbReference type="EMBL" id="EEH36748.2"/>
    </source>
</evidence>
<protein>
    <submittedName>
        <fullName evidence="1">Uncharacterized protein</fullName>
    </submittedName>
</protein>
<dbReference type="GeneID" id="9094215"/>
<dbReference type="EMBL" id="KN294013">
    <property type="protein sequence ID" value="EEH36748.2"/>
    <property type="molecule type" value="Genomic_DNA"/>
</dbReference>
<keyword evidence="2" id="KW-1185">Reference proteome</keyword>
<organism evidence="1 2">
    <name type="scientific">Paracoccidioides lutzii (strain ATCC MYA-826 / Pb01)</name>
    <name type="common">Paracoccidioides brasiliensis</name>
    <dbReference type="NCBI Taxonomy" id="502779"/>
    <lineage>
        <taxon>Eukaryota</taxon>
        <taxon>Fungi</taxon>
        <taxon>Dikarya</taxon>
        <taxon>Ascomycota</taxon>
        <taxon>Pezizomycotina</taxon>
        <taxon>Eurotiomycetes</taxon>
        <taxon>Eurotiomycetidae</taxon>
        <taxon>Onygenales</taxon>
        <taxon>Ajellomycetaceae</taxon>
        <taxon>Paracoccidioides</taxon>
    </lineage>
</organism>
<name>C1H8S5_PARBA</name>
<proteinExistence type="predicted"/>
<dbReference type="OrthoDB" id="4184644at2759"/>
<accession>C1H8S5</accession>
<dbReference type="Proteomes" id="UP000002059">
    <property type="component" value="Partially assembled WGS sequence"/>
</dbReference>
<reference evidence="1 2" key="1">
    <citation type="journal article" date="2011" name="PLoS Genet.">
        <title>Comparative genomic analysis of human fungal pathogens causing paracoccidioidomycosis.</title>
        <authorList>
            <person name="Desjardins C.A."/>
            <person name="Champion M.D."/>
            <person name="Holder J.W."/>
            <person name="Muszewska A."/>
            <person name="Goldberg J."/>
            <person name="Bailao A.M."/>
            <person name="Brigido M.M."/>
            <person name="Ferreira M.E."/>
            <person name="Garcia A.M."/>
            <person name="Grynberg M."/>
            <person name="Gujja S."/>
            <person name="Heiman D.I."/>
            <person name="Henn M.R."/>
            <person name="Kodira C.D."/>
            <person name="Leon-Narvaez H."/>
            <person name="Longo L.V."/>
            <person name="Ma L.J."/>
            <person name="Malavazi I."/>
            <person name="Matsuo A.L."/>
            <person name="Morais F.V."/>
            <person name="Pereira M."/>
            <person name="Rodriguez-Brito S."/>
            <person name="Sakthikumar S."/>
            <person name="Salem-Izacc S.M."/>
            <person name="Sykes S.M."/>
            <person name="Teixeira M.M."/>
            <person name="Vallejo M.C."/>
            <person name="Walter M.E."/>
            <person name="Yandava C."/>
            <person name="Young S."/>
            <person name="Zeng Q."/>
            <person name="Zucker J."/>
            <person name="Felipe M.S."/>
            <person name="Goldman G.H."/>
            <person name="Haas B.J."/>
            <person name="McEwen J.G."/>
            <person name="Nino-Vega G."/>
            <person name="Puccia R."/>
            <person name="San-Blas G."/>
            <person name="Soares C.M."/>
            <person name="Birren B.W."/>
            <person name="Cuomo C.A."/>
        </authorList>
    </citation>
    <scope>NUCLEOTIDE SEQUENCE [LARGE SCALE GENOMIC DNA]</scope>
    <source>
        <strain evidence="2">ATCC MYA-826 / Pb01</strain>
    </source>
</reference>
<gene>
    <name evidence="1" type="ORF">PAAG_07166</name>
</gene>